<reference evidence="6 7" key="1">
    <citation type="journal article" date="2019" name="Sci. Rep.">
        <title>Comparative genomics of chytrid fungi reveal insights into the obligate biotrophic and pathogenic lifestyle of Synchytrium endobioticum.</title>
        <authorList>
            <person name="van de Vossenberg B.T.L.H."/>
            <person name="Warris S."/>
            <person name="Nguyen H.D.T."/>
            <person name="van Gent-Pelzer M.P.E."/>
            <person name="Joly D.L."/>
            <person name="van de Geest H.C."/>
            <person name="Bonants P.J.M."/>
            <person name="Smith D.S."/>
            <person name="Levesque C.A."/>
            <person name="van der Lee T.A.J."/>
        </authorList>
    </citation>
    <scope>NUCLEOTIDE SEQUENCE [LARGE SCALE GENOMIC DNA]</scope>
    <source>
        <strain evidence="6 7">JEL517</strain>
    </source>
</reference>
<dbReference type="Pfam" id="PF09597">
    <property type="entry name" value="SAM_Ribosomal_mS41"/>
    <property type="match status" value="1"/>
</dbReference>
<evidence type="ECO:0000313" key="7">
    <source>
        <dbReference type="Proteomes" id="UP000319731"/>
    </source>
</evidence>
<dbReference type="InterPro" id="IPR019083">
    <property type="entry name" value="SAM_Ribosomal_mS41"/>
</dbReference>
<dbReference type="PANTHER" id="PTHR28235:SF1">
    <property type="entry name" value="SMALL RIBOSOMAL SUBUNIT PROTEIN MS41"/>
    <property type="match status" value="1"/>
</dbReference>
<feature type="domain" description="Small ribosomal subunit protein mS41 SAM" evidence="5">
    <location>
        <begin position="78"/>
        <end position="133"/>
    </location>
</feature>
<dbReference type="Proteomes" id="UP000319731">
    <property type="component" value="Unassembled WGS sequence"/>
</dbReference>
<keyword evidence="7" id="KW-1185">Reference proteome</keyword>
<dbReference type="SMART" id="SM01238">
    <property type="entry name" value="IGR"/>
    <property type="match status" value="1"/>
</dbReference>
<dbReference type="InterPro" id="IPR039603">
    <property type="entry name" value="Ribosomal_mS41"/>
</dbReference>
<dbReference type="AlphaFoldDB" id="A0A507C217"/>
<name>A0A507C217_9FUNG</name>
<organism evidence="6 7">
    <name type="scientific">Synchytrium microbalum</name>
    <dbReference type="NCBI Taxonomy" id="1806994"/>
    <lineage>
        <taxon>Eukaryota</taxon>
        <taxon>Fungi</taxon>
        <taxon>Fungi incertae sedis</taxon>
        <taxon>Chytridiomycota</taxon>
        <taxon>Chytridiomycota incertae sedis</taxon>
        <taxon>Chytridiomycetes</taxon>
        <taxon>Synchytriales</taxon>
        <taxon>Synchytriaceae</taxon>
        <taxon>Synchytrium</taxon>
    </lineage>
</organism>
<keyword evidence="3" id="KW-0496">Mitochondrion</keyword>
<comment type="subcellular location">
    <subcellularLocation>
        <location evidence="1">Mitochondrion</location>
    </subcellularLocation>
</comment>
<gene>
    <name evidence="6" type="ORF">SmJEL517_g05162</name>
</gene>
<dbReference type="OrthoDB" id="18595at2759"/>
<proteinExistence type="inferred from homology"/>
<evidence type="ECO:0000256" key="3">
    <source>
        <dbReference type="ARBA" id="ARBA00023128"/>
    </source>
</evidence>
<dbReference type="EMBL" id="QEAO01000043">
    <property type="protein sequence ID" value="TPX31543.1"/>
    <property type="molecule type" value="Genomic_DNA"/>
</dbReference>
<dbReference type="GO" id="GO:0005739">
    <property type="term" value="C:mitochondrion"/>
    <property type="evidence" value="ECO:0007669"/>
    <property type="project" value="UniProtKB-SubCell"/>
</dbReference>
<evidence type="ECO:0000259" key="5">
    <source>
        <dbReference type="SMART" id="SM01238"/>
    </source>
</evidence>
<sequence>MFGGLISRLAIGATTRISSLPTQLRNPALIRPIQVSTTKKLTYASTEALKQGSQYKDLVSTKERNAFIPPPRGEWTDVKSFLAAIGRNAESAVDKFKDWNHFFTVSPTELPTLVSDVPLRKYILSWREWYKQGYNPYAIAVPVRRKKYLKIRAKVQLARLKKQGLA</sequence>
<evidence type="ECO:0000256" key="1">
    <source>
        <dbReference type="ARBA" id="ARBA00004173"/>
    </source>
</evidence>
<protein>
    <recommendedName>
        <fullName evidence="4">Small ribosomal subunit protein mS41</fullName>
    </recommendedName>
</protein>
<dbReference type="RefSeq" id="XP_031022951.1">
    <property type="nucleotide sequence ID" value="XM_031171089.1"/>
</dbReference>
<dbReference type="PANTHER" id="PTHR28235">
    <property type="entry name" value="PROTEIN FYV4, MITOCHONDRIAL"/>
    <property type="match status" value="1"/>
</dbReference>
<evidence type="ECO:0000313" key="6">
    <source>
        <dbReference type="EMBL" id="TPX31543.1"/>
    </source>
</evidence>
<evidence type="ECO:0000256" key="4">
    <source>
        <dbReference type="ARBA" id="ARBA00035129"/>
    </source>
</evidence>
<accession>A0A507C217</accession>
<dbReference type="GeneID" id="42006386"/>
<comment type="caution">
    <text evidence="6">The sequence shown here is derived from an EMBL/GenBank/DDBJ whole genome shotgun (WGS) entry which is preliminary data.</text>
</comment>
<evidence type="ECO:0000256" key="2">
    <source>
        <dbReference type="ARBA" id="ARBA00010492"/>
    </source>
</evidence>
<comment type="similarity">
    <text evidence="2">Belongs to the mitochondrion-specific ribosomal protein mS41 family.</text>
</comment>